<evidence type="ECO:0000313" key="1">
    <source>
        <dbReference type="EMBL" id="SMD24633.1"/>
    </source>
</evidence>
<protein>
    <submittedName>
        <fullName evidence="1">Uncharacterized protein</fullName>
    </submittedName>
</protein>
<keyword evidence="2" id="KW-1185">Reference proteome</keyword>
<gene>
    <name evidence="1" type="ORF">SAMN05660733_07771</name>
</gene>
<name>A0A1W2FRZ0_9PSEU</name>
<dbReference type="eggNOG" id="COG1051">
    <property type="taxonomic scope" value="Bacteria"/>
</dbReference>
<organism evidence="1 2">
    <name type="scientific">Lentzea albidocapillata</name>
    <dbReference type="NCBI Taxonomy" id="40571"/>
    <lineage>
        <taxon>Bacteria</taxon>
        <taxon>Bacillati</taxon>
        <taxon>Actinomycetota</taxon>
        <taxon>Actinomycetes</taxon>
        <taxon>Pseudonocardiales</taxon>
        <taxon>Pseudonocardiaceae</taxon>
        <taxon>Lentzea</taxon>
    </lineage>
</organism>
<proteinExistence type="predicted"/>
<dbReference type="STRING" id="40571.SAMN05660733_07771"/>
<dbReference type="AlphaFoldDB" id="A0A1W2FRZ0"/>
<evidence type="ECO:0000313" key="2">
    <source>
        <dbReference type="Proteomes" id="UP000192840"/>
    </source>
</evidence>
<accession>A0A1W2FRZ0</accession>
<reference evidence="2" key="1">
    <citation type="submission" date="2017-04" db="EMBL/GenBank/DDBJ databases">
        <authorList>
            <person name="Varghese N."/>
            <person name="Submissions S."/>
        </authorList>
    </citation>
    <scope>NUCLEOTIDE SEQUENCE [LARGE SCALE GENOMIC DNA]</scope>
    <source>
        <strain evidence="2">DSM 44073</strain>
    </source>
</reference>
<sequence length="81" mass="9021">MLDWIGPHGPWDDQLLFIFDGGVLSEEDVQQLAPRDPEISEVAAVSPQQARQLLSADMAKRLERALQALEDNSTDYAESPQ</sequence>
<dbReference type="EMBL" id="FWYC01000022">
    <property type="protein sequence ID" value="SMD24633.1"/>
    <property type="molecule type" value="Genomic_DNA"/>
</dbReference>
<dbReference type="Proteomes" id="UP000192840">
    <property type="component" value="Unassembled WGS sequence"/>
</dbReference>